<name>A0A9Q9IDC9_9ACTN</name>
<dbReference type="Proteomes" id="UP001058003">
    <property type="component" value="Chromosome"/>
</dbReference>
<keyword evidence="2" id="KW-1185">Reference proteome</keyword>
<reference evidence="1" key="1">
    <citation type="submission" date="2021-04" db="EMBL/GenBank/DDBJ databases">
        <title>Dactylosporangium aurantiacum NRRL B-8018 full assembly.</title>
        <authorList>
            <person name="Hartkoorn R.C."/>
            <person name="Beaudoing E."/>
            <person name="Hot D."/>
        </authorList>
    </citation>
    <scope>NUCLEOTIDE SEQUENCE</scope>
    <source>
        <strain evidence="1">NRRL B-8018</strain>
    </source>
</reference>
<evidence type="ECO:0000313" key="2">
    <source>
        <dbReference type="Proteomes" id="UP001058003"/>
    </source>
</evidence>
<dbReference type="InterPro" id="IPR017523">
    <property type="entry name" value="Rv3268"/>
</dbReference>
<dbReference type="EMBL" id="CP073767">
    <property type="protein sequence ID" value="UWZ53957.1"/>
    <property type="molecule type" value="Genomic_DNA"/>
</dbReference>
<evidence type="ECO:0000313" key="1">
    <source>
        <dbReference type="EMBL" id="UWZ53957.1"/>
    </source>
</evidence>
<sequence>MGGFSGHRGNTVPSLFAGIVGGDPSLPLLTFYDDATGERTELSGATLGNWVAKTANLLVDGCGLGPGDTAGVWLPPHWQTAAVLLGAWSAGVTVAYGEPSAAGTDVEFASLPAVEAGVPVGPADRFVLGLTPMGMPLREVPAGWADYVVSARQHGDHFPGAPVTADTGALVATDGSLDDHAALLARARARAADLGITGGRVLIDADVYPYPLDWLLAPLSAGASVVLSVHTDLSKLPARAGSEQVGLTVGPTV</sequence>
<dbReference type="AlphaFoldDB" id="A0A9Q9IDC9"/>
<gene>
    <name evidence="1" type="ORF">Daura_47005</name>
</gene>
<dbReference type="Gene3D" id="3.40.50.12780">
    <property type="entry name" value="N-terminal domain of ligase-like"/>
    <property type="match status" value="1"/>
</dbReference>
<dbReference type="SUPFAM" id="SSF56801">
    <property type="entry name" value="Acetyl-CoA synthetase-like"/>
    <property type="match status" value="1"/>
</dbReference>
<dbReference type="InterPro" id="IPR042099">
    <property type="entry name" value="ANL_N_sf"/>
</dbReference>
<protein>
    <submittedName>
        <fullName evidence="1">TIGR03089 family protein</fullName>
    </submittedName>
</protein>
<dbReference type="NCBIfam" id="TIGR03089">
    <property type="entry name" value="TIGR03089 family protein"/>
    <property type="match status" value="1"/>
</dbReference>
<dbReference type="RefSeq" id="WP_081970371.1">
    <property type="nucleotide sequence ID" value="NZ_CP073767.1"/>
</dbReference>
<dbReference type="OrthoDB" id="3396763at2"/>
<dbReference type="KEGG" id="daur:Daura_47005"/>
<proteinExistence type="predicted"/>
<organism evidence="1 2">
    <name type="scientific">Dactylosporangium aurantiacum</name>
    <dbReference type="NCBI Taxonomy" id="35754"/>
    <lineage>
        <taxon>Bacteria</taxon>
        <taxon>Bacillati</taxon>
        <taxon>Actinomycetota</taxon>
        <taxon>Actinomycetes</taxon>
        <taxon>Micromonosporales</taxon>
        <taxon>Micromonosporaceae</taxon>
        <taxon>Dactylosporangium</taxon>
    </lineage>
</organism>
<accession>A0A9Q9IDC9</accession>